<evidence type="ECO:0000256" key="5">
    <source>
        <dbReference type="RuleBase" id="RU003719"/>
    </source>
</evidence>
<dbReference type="EMBL" id="JABVEC010000049">
    <property type="protein sequence ID" value="MBC6470818.1"/>
    <property type="molecule type" value="Genomic_DNA"/>
</dbReference>
<dbReference type="InterPro" id="IPR029752">
    <property type="entry name" value="D-isomer_DH_CS1"/>
</dbReference>
<evidence type="ECO:0000259" key="7">
    <source>
        <dbReference type="Pfam" id="PF02826"/>
    </source>
</evidence>
<feature type="domain" description="D-isomer specific 2-hydroxyacid dehydrogenase catalytic" evidence="6">
    <location>
        <begin position="24"/>
        <end position="311"/>
    </location>
</feature>
<comment type="caution">
    <text evidence="8">The sequence shown here is derived from an EMBL/GenBank/DDBJ whole genome shotgun (WGS) entry which is preliminary data.</text>
</comment>
<comment type="similarity">
    <text evidence="1 5">Belongs to the D-isomer specific 2-hydroxyacid dehydrogenase family.</text>
</comment>
<evidence type="ECO:0000256" key="3">
    <source>
        <dbReference type="ARBA" id="ARBA00023002"/>
    </source>
</evidence>
<dbReference type="InterPro" id="IPR006140">
    <property type="entry name" value="D-isomer_DH_NAD-bd"/>
</dbReference>
<protein>
    <submittedName>
        <fullName evidence="8">Hydroxyacid dehydrogenase</fullName>
    </submittedName>
</protein>
<keyword evidence="4" id="KW-0520">NAD</keyword>
<feature type="domain" description="D-isomer specific 2-hydroxyacid dehydrogenase NAD-binding" evidence="7">
    <location>
        <begin position="107"/>
        <end position="280"/>
    </location>
</feature>
<evidence type="ECO:0000256" key="1">
    <source>
        <dbReference type="ARBA" id="ARBA00005854"/>
    </source>
</evidence>
<dbReference type="InterPro" id="IPR050857">
    <property type="entry name" value="D-2-hydroxyacid_DH"/>
</dbReference>
<dbReference type="InterPro" id="IPR036291">
    <property type="entry name" value="NAD(P)-bd_dom_sf"/>
</dbReference>
<evidence type="ECO:0000256" key="4">
    <source>
        <dbReference type="ARBA" id="ARBA00023027"/>
    </source>
</evidence>
<evidence type="ECO:0000256" key="2">
    <source>
        <dbReference type="ARBA" id="ARBA00022605"/>
    </source>
</evidence>
<dbReference type="Pfam" id="PF00389">
    <property type="entry name" value="2-Hacid_dh"/>
    <property type="match status" value="1"/>
</dbReference>
<reference evidence="8 9" key="1">
    <citation type="submission" date="2020-06" db="EMBL/GenBank/DDBJ databases">
        <title>Actinomadura xiongansis sp. nov., isolated from soil of Baiyangdian.</title>
        <authorList>
            <person name="Zhang X."/>
        </authorList>
    </citation>
    <scope>NUCLEOTIDE SEQUENCE [LARGE SCALE GENOMIC DNA]</scope>
    <source>
        <strain evidence="8 9">HBUM206468</strain>
    </source>
</reference>
<dbReference type="PANTHER" id="PTHR42789">
    <property type="entry name" value="D-ISOMER SPECIFIC 2-HYDROXYACID DEHYDROGENASE FAMILY PROTEIN (AFU_ORTHOLOGUE AFUA_6G10090)"/>
    <property type="match status" value="1"/>
</dbReference>
<keyword evidence="2" id="KW-0028">Amino-acid biosynthesis</keyword>
<evidence type="ECO:0000259" key="6">
    <source>
        <dbReference type="Pfam" id="PF00389"/>
    </source>
</evidence>
<dbReference type="PANTHER" id="PTHR42789:SF1">
    <property type="entry name" value="D-ISOMER SPECIFIC 2-HYDROXYACID DEHYDROGENASE FAMILY PROTEIN (AFU_ORTHOLOGUE AFUA_6G10090)"/>
    <property type="match status" value="1"/>
</dbReference>
<dbReference type="PROSITE" id="PS00065">
    <property type="entry name" value="D_2_HYDROXYACID_DH_1"/>
    <property type="match status" value="1"/>
</dbReference>
<gene>
    <name evidence="8" type="ORF">HKK74_35810</name>
</gene>
<dbReference type="Gene3D" id="3.40.50.720">
    <property type="entry name" value="NAD(P)-binding Rossmann-like Domain"/>
    <property type="match status" value="2"/>
</dbReference>
<dbReference type="SUPFAM" id="SSF51735">
    <property type="entry name" value="NAD(P)-binding Rossmann-fold domains"/>
    <property type="match status" value="1"/>
</dbReference>
<name>A0ABR7M2L5_9ACTN</name>
<dbReference type="Proteomes" id="UP000805614">
    <property type="component" value="Unassembled WGS sequence"/>
</dbReference>
<evidence type="ECO:0000313" key="9">
    <source>
        <dbReference type="Proteomes" id="UP000805614"/>
    </source>
</evidence>
<organism evidence="8 9">
    <name type="scientific">Actinomadura alba</name>
    <dbReference type="NCBI Taxonomy" id="406431"/>
    <lineage>
        <taxon>Bacteria</taxon>
        <taxon>Bacillati</taxon>
        <taxon>Actinomycetota</taxon>
        <taxon>Actinomycetes</taxon>
        <taxon>Streptosporangiales</taxon>
        <taxon>Thermomonosporaceae</taxon>
        <taxon>Actinomadura</taxon>
    </lineage>
</organism>
<accession>A0ABR7M2L5</accession>
<keyword evidence="3 5" id="KW-0560">Oxidoreductase</keyword>
<evidence type="ECO:0000313" key="8">
    <source>
        <dbReference type="EMBL" id="MBC6470818.1"/>
    </source>
</evidence>
<proteinExistence type="inferred from homology"/>
<sequence length="317" mass="32219">MLVTSRSFSSGSRDLVAELAAGGLTVVRGPATHDLAALAEPLAAAVAWIAGTGPVTEDHLARAPRLRVLARYGVGVDAVDLAAAARRGVTVTNTPGANSDAVAEHAIGLLLAALRGIVAGDRGVRSGDWGVRRGRELGSLTLGVVGFGRIGQAVARRLTGFGTEVLAHDPYLRRDDAGALGVRPASLEELAADCDAVSLHAPGGHRVVDAAWLERARPGQVIVNTARADLVDEAAVAAALRSGRLGGYAADTLSAEGTDAGSPLLADDLAQRVVITPHIGAQTVEAVDRMGSAATADVLAVLSGAGPAHPVRVQEEK</sequence>
<keyword evidence="9" id="KW-1185">Reference proteome</keyword>
<dbReference type="Pfam" id="PF02826">
    <property type="entry name" value="2-Hacid_dh_C"/>
    <property type="match status" value="1"/>
</dbReference>
<dbReference type="SUPFAM" id="SSF52283">
    <property type="entry name" value="Formate/glycerate dehydrogenase catalytic domain-like"/>
    <property type="match status" value="1"/>
</dbReference>
<dbReference type="InterPro" id="IPR006139">
    <property type="entry name" value="D-isomer_2_OHA_DH_cat_dom"/>
</dbReference>